<dbReference type="Proteomes" id="UP000294835">
    <property type="component" value="Unassembled WGS sequence"/>
</dbReference>
<comment type="caution">
    <text evidence="2">The sequence shown here is derived from an EMBL/GenBank/DDBJ whole genome shotgun (WGS) entry which is preliminary data.</text>
</comment>
<protein>
    <submittedName>
        <fullName evidence="2">Uncharacterized protein</fullName>
    </submittedName>
</protein>
<gene>
    <name evidence="2" type="ORF">EV662_11943</name>
</gene>
<keyword evidence="3" id="KW-1185">Reference proteome</keyword>
<evidence type="ECO:0000256" key="1">
    <source>
        <dbReference type="SAM" id="SignalP"/>
    </source>
</evidence>
<feature type="signal peptide" evidence="1">
    <location>
        <begin position="1"/>
        <end position="19"/>
    </location>
</feature>
<dbReference type="EMBL" id="SLXP01000019">
    <property type="protein sequence ID" value="TCP38680.1"/>
    <property type="molecule type" value="Genomic_DNA"/>
</dbReference>
<proteinExistence type="predicted"/>
<accession>A0A4R2PS45</accession>
<organism evidence="2 3">
    <name type="scientific">Rhodovulum marinum</name>
    <dbReference type="NCBI Taxonomy" id="320662"/>
    <lineage>
        <taxon>Bacteria</taxon>
        <taxon>Pseudomonadati</taxon>
        <taxon>Pseudomonadota</taxon>
        <taxon>Alphaproteobacteria</taxon>
        <taxon>Rhodobacterales</taxon>
        <taxon>Paracoccaceae</taxon>
        <taxon>Rhodovulum</taxon>
    </lineage>
</organism>
<evidence type="ECO:0000313" key="2">
    <source>
        <dbReference type="EMBL" id="TCP38680.1"/>
    </source>
</evidence>
<dbReference type="OrthoDB" id="7265885at2"/>
<sequence>MKRLTLSALIALAAPAALADDVTDTLQSAIEAYESGDVKYALEEIAYAQQLLQAMKAEGLTGFLPPAPDGWTREVETDMNQGLAMMGGGTGAEATYAGDGQSFTVTLMADNPMVAAMAAMFGNPMLMGTAGEIVRVGRQKFVDQDGELTALVDNRILIQASGAGRDAMLPVLEKIDFDGLSGFGR</sequence>
<evidence type="ECO:0000313" key="3">
    <source>
        <dbReference type="Proteomes" id="UP000294835"/>
    </source>
</evidence>
<keyword evidence="1" id="KW-0732">Signal</keyword>
<dbReference type="RefSeq" id="WP_132465992.1">
    <property type="nucleotide sequence ID" value="NZ_SLXP01000019.1"/>
</dbReference>
<dbReference type="AlphaFoldDB" id="A0A4R2PS45"/>
<reference evidence="2 3" key="1">
    <citation type="submission" date="2019-03" db="EMBL/GenBank/DDBJ databases">
        <title>Genomic Encyclopedia of Type Strains, Phase IV (KMG-IV): sequencing the most valuable type-strain genomes for metagenomic binning, comparative biology and taxonomic classification.</title>
        <authorList>
            <person name="Goeker M."/>
        </authorList>
    </citation>
    <scope>NUCLEOTIDE SEQUENCE [LARGE SCALE GENOMIC DNA]</scope>
    <source>
        <strain evidence="2 3">DSM 18063</strain>
    </source>
</reference>
<feature type="chain" id="PRO_5020563346" evidence="1">
    <location>
        <begin position="20"/>
        <end position="185"/>
    </location>
</feature>
<name>A0A4R2PS45_9RHOB</name>